<dbReference type="GO" id="GO:0005886">
    <property type="term" value="C:plasma membrane"/>
    <property type="evidence" value="ECO:0007669"/>
    <property type="project" value="UniProtKB-SubCell"/>
</dbReference>
<keyword evidence="6 7" id="KW-0472">Membrane</keyword>
<accession>A0A852T6B0</accession>
<evidence type="ECO:0000256" key="2">
    <source>
        <dbReference type="ARBA" id="ARBA00022475"/>
    </source>
</evidence>
<dbReference type="AlphaFoldDB" id="A0A852T6B0"/>
<dbReference type="PIRSF" id="PIRSF006066">
    <property type="entry name" value="HI0050"/>
    <property type="match status" value="1"/>
</dbReference>
<evidence type="ECO:0000256" key="7">
    <source>
        <dbReference type="SAM" id="Phobius"/>
    </source>
</evidence>
<evidence type="ECO:0000256" key="6">
    <source>
        <dbReference type="ARBA" id="ARBA00023136"/>
    </source>
</evidence>
<evidence type="ECO:0000256" key="5">
    <source>
        <dbReference type="ARBA" id="ARBA00022989"/>
    </source>
</evidence>
<feature type="transmembrane region" description="Helical" evidence="7">
    <location>
        <begin position="138"/>
        <end position="158"/>
    </location>
</feature>
<dbReference type="Pfam" id="PF06808">
    <property type="entry name" value="DctM"/>
    <property type="match status" value="1"/>
</dbReference>
<dbReference type="EMBL" id="JACCBX010000002">
    <property type="protein sequence ID" value="NYE04272.1"/>
    <property type="molecule type" value="Genomic_DNA"/>
</dbReference>
<comment type="subcellular location">
    <subcellularLocation>
        <location evidence="1">Cell inner membrane</location>
        <topology evidence="1">Multi-pass membrane protein</topology>
    </subcellularLocation>
</comment>
<keyword evidence="2" id="KW-1003">Cell membrane</keyword>
<feature type="transmembrane region" description="Helical" evidence="7">
    <location>
        <begin position="276"/>
        <end position="295"/>
    </location>
</feature>
<name>A0A852T6B0_9BACI</name>
<comment type="caution">
    <text evidence="9">The sequence shown here is derived from an EMBL/GenBank/DDBJ whole genome shotgun (WGS) entry which is preliminary data.</text>
</comment>
<feature type="transmembrane region" description="Helical" evidence="7">
    <location>
        <begin position="170"/>
        <end position="191"/>
    </location>
</feature>
<feature type="transmembrane region" description="Helical" evidence="7">
    <location>
        <begin position="239"/>
        <end position="255"/>
    </location>
</feature>
<feature type="domain" description="TRAP C4-dicarboxylate transport system permease DctM subunit" evidence="8">
    <location>
        <begin position="6"/>
        <end position="416"/>
    </location>
</feature>
<protein>
    <submittedName>
        <fullName evidence="9">C4-dicarboxylate transporter DctM subunit</fullName>
    </submittedName>
</protein>
<sequence length="422" mass="45352">MILLGFIVFMILLFIGVPIWLALGIGGVFWGVFLIGLPLESIPTQFFISTDSWLLLAIPYFLLAGNLMTYMGPAYKMLKVVNDLVGHFRGGIPAAAVITCAVFGALSGSSIATVVAVGTLMIPQMKALGYSMQNSMGIVASAGTLGSMIPPSIFFVLYASMVGADVGDLFISGIIPGIFISIVLVITAVLVSSKEKASVKEKSSFSTIKKSFIEAIPSLFMPVIVLGGIYTGTFTPTESAAVAVLYVLLISFIFNRKDFTRENLVKSIKSSMMTTAVIYIILGGAQLFSTALMYTQLPQGITRALTELSLSPWIIMLLILLLFFVLGTFLEPIPILFITMPILYPVVTGLGFDAIHFGIVTCALMMISQITPPVGGSLFALSSYFKENVSVVVKGSMPYMYALIIAAIILLYVPWLSTALVR</sequence>
<feature type="transmembrane region" description="Helical" evidence="7">
    <location>
        <begin position="399"/>
        <end position="421"/>
    </location>
</feature>
<dbReference type="NCBIfam" id="TIGR00786">
    <property type="entry name" value="dctM"/>
    <property type="match status" value="1"/>
</dbReference>
<evidence type="ECO:0000313" key="10">
    <source>
        <dbReference type="Proteomes" id="UP000548423"/>
    </source>
</evidence>
<feature type="transmembrane region" description="Helical" evidence="7">
    <location>
        <begin position="92"/>
        <end position="117"/>
    </location>
</feature>
<reference evidence="10" key="1">
    <citation type="submission" date="2020-07" db="EMBL/GenBank/DDBJ databases">
        <authorList>
            <person name="Partida-Martinez L."/>
            <person name="Huntemann M."/>
            <person name="Clum A."/>
            <person name="Wang J."/>
            <person name="Palaniappan K."/>
            <person name="Ritter S."/>
            <person name="Chen I.-M."/>
            <person name="Stamatis D."/>
            <person name="Reddy T."/>
            <person name="O'Malley R."/>
            <person name="Daum C."/>
            <person name="Shapiro N."/>
            <person name="Ivanova N."/>
            <person name="Kyrpides N."/>
            <person name="Woyke T."/>
        </authorList>
    </citation>
    <scope>NUCLEOTIDE SEQUENCE [LARGE SCALE GENOMIC DNA]</scope>
    <source>
        <strain evidence="10">AT2.8</strain>
    </source>
</reference>
<evidence type="ECO:0000256" key="4">
    <source>
        <dbReference type="ARBA" id="ARBA00022692"/>
    </source>
</evidence>
<feature type="transmembrane region" description="Helical" evidence="7">
    <location>
        <begin position="342"/>
        <end position="367"/>
    </location>
</feature>
<reference evidence="10" key="2">
    <citation type="submission" date="2020-08" db="EMBL/GenBank/DDBJ databases">
        <title>The Agave Microbiome: Exploring the role of microbial communities in plant adaptations to desert environments.</title>
        <authorList>
            <person name="Partida-Martinez L.P."/>
        </authorList>
    </citation>
    <scope>NUCLEOTIDE SEQUENCE [LARGE SCALE GENOMIC DNA]</scope>
    <source>
        <strain evidence="10">AT2.8</strain>
    </source>
</reference>
<dbReference type="InterPro" id="IPR004681">
    <property type="entry name" value="TRAP_DctM"/>
</dbReference>
<dbReference type="PANTHER" id="PTHR33362">
    <property type="entry name" value="SIALIC ACID TRAP TRANSPORTER PERMEASE PROTEIN SIAT-RELATED"/>
    <property type="match status" value="1"/>
</dbReference>
<dbReference type="Proteomes" id="UP000548423">
    <property type="component" value="Unassembled WGS sequence"/>
</dbReference>
<gene>
    <name evidence="9" type="ORF">F4694_001016</name>
</gene>
<keyword evidence="5 7" id="KW-1133">Transmembrane helix</keyword>
<evidence type="ECO:0000256" key="3">
    <source>
        <dbReference type="ARBA" id="ARBA00022519"/>
    </source>
</evidence>
<dbReference type="GO" id="GO:0022857">
    <property type="term" value="F:transmembrane transporter activity"/>
    <property type="evidence" value="ECO:0007669"/>
    <property type="project" value="TreeGrafter"/>
</dbReference>
<keyword evidence="4 7" id="KW-0812">Transmembrane</keyword>
<keyword evidence="3" id="KW-0997">Cell inner membrane</keyword>
<feature type="transmembrane region" description="Helical" evidence="7">
    <location>
        <begin position="53"/>
        <end position="72"/>
    </location>
</feature>
<feature type="transmembrane region" description="Helical" evidence="7">
    <location>
        <begin position="212"/>
        <end position="233"/>
    </location>
</feature>
<organism evidence="9 10">
    <name type="scientific">Neobacillus niacini</name>
    <dbReference type="NCBI Taxonomy" id="86668"/>
    <lineage>
        <taxon>Bacteria</taxon>
        <taxon>Bacillati</taxon>
        <taxon>Bacillota</taxon>
        <taxon>Bacilli</taxon>
        <taxon>Bacillales</taxon>
        <taxon>Bacillaceae</taxon>
        <taxon>Neobacillus</taxon>
    </lineage>
</organism>
<proteinExistence type="predicted"/>
<evidence type="ECO:0000259" key="8">
    <source>
        <dbReference type="Pfam" id="PF06808"/>
    </source>
</evidence>
<evidence type="ECO:0000313" key="9">
    <source>
        <dbReference type="EMBL" id="NYE04272.1"/>
    </source>
</evidence>
<evidence type="ECO:0000256" key="1">
    <source>
        <dbReference type="ARBA" id="ARBA00004429"/>
    </source>
</evidence>
<feature type="transmembrane region" description="Helical" evidence="7">
    <location>
        <begin position="6"/>
        <end position="33"/>
    </location>
</feature>
<dbReference type="InterPro" id="IPR010656">
    <property type="entry name" value="DctM"/>
</dbReference>
<feature type="transmembrane region" description="Helical" evidence="7">
    <location>
        <begin position="310"/>
        <end position="330"/>
    </location>
</feature>
<dbReference type="PANTHER" id="PTHR33362:SF5">
    <property type="entry name" value="C4-DICARBOXYLATE TRAP TRANSPORTER LARGE PERMEASE PROTEIN DCTM"/>
    <property type="match status" value="1"/>
</dbReference>